<accession>A0AAE5A9K8</accession>
<dbReference type="AlphaFoldDB" id="A0AAE5A9K8"/>
<proteinExistence type="predicted"/>
<evidence type="ECO:0000313" key="2">
    <source>
        <dbReference type="Proteomes" id="UP001185863"/>
    </source>
</evidence>
<organism evidence="1 2">
    <name type="scientific">Rhodococcus oxybenzonivorans</name>
    <dbReference type="NCBI Taxonomy" id="1990687"/>
    <lineage>
        <taxon>Bacteria</taxon>
        <taxon>Bacillati</taxon>
        <taxon>Actinomycetota</taxon>
        <taxon>Actinomycetes</taxon>
        <taxon>Mycobacteriales</taxon>
        <taxon>Nocardiaceae</taxon>
        <taxon>Rhodococcus</taxon>
    </lineage>
</organism>
<protein>
    <submittedName>
        <fullName evidence="1">Uncharacterized protein</fullName>
    </submittedName>
</protein>
<dbReference type="EMBL" id="JAWLUP010000118">
    <property type="protein sequence ID" value="MDV7267969.1"/>
    <property type="molecule type" value="Genomic_DNA"/>
</dbReference>
<reference evidence="1" key="1">
    <citation type="submission" date="2023-10" db="EMBL/GenBank/DDBJ databases">
        <title>Development of a sustainable strategy for remediation of hydrocarbon-contaminated territories based on the waste exchange concept.</title>
        <authorList>
            <person name="Krivoruchko A."/>
        </authorList>
    </citation>
    <scope>NUCLEOTIDE SEQUENCE</scope>
    <source>
        <strain evidence="1">IEGM 68</strain>
    </source>
</reference>
<dbReference type="RefSeq" id="WP_213573050.1">
    <property type="nucleotide sequence ID" value="NZ_JAWLUP010000118.1"/>
</dbReference>
<gene>
    <name evidence="1" type="ORF">R4315_25950</name>
</gene>
<comment type="caution">
    <text evidence="1">The sequence shown here is derived from an EMBL/GenBank/DDBJ whole genome shotgun (WGS) entry which is preliminary data.</text>
</comment>
<sequence length="65" mass="7376">MDQHNFEVELPSDTSFESAEEHVLQEIVGPRMLREGKDGYADLHVRTKVESRKPGISIFAGSYKL</sequence>
<evidence type="ECO:0000313" key="1">
    <source>
        <dbReference type="EMBL" id="MDV7267969.1"/>
    </source>
</evidence>
<dbReference type="Proteomes" id="UP001185863">
    <property type="component" value="Unassembled WGS sequence"/>
</dbReference>
<name>A0AAE5A9K8_9NOCA</name>